<feature type="region of interest" description="Disordered" evidence="1">
    <location>
        <begin position="156"/>
        <end position="192"/>
    </location>
</feature>
<sequence length="192" mass="22027">MKRVPPSVKRGLKPVKPPANRAHAEGTAVAASHVLRLLAQHEPCTTRALHERLKSPSSDRPLPRQPVPNMPPRQRIPTSRTQIVYDGANPDHDPWSMAFLKRRVLASLVESHDVVKLHRDKWASVAGTAEAGRERSKDESDWVWVRAKRWEELMARKKREEENEGARERPKEVKEDLKRLKRDEGTDSPWAE</sequence>
<comment type="caution">
    <text evidence="2">The sequence shown here is derived from an EMBL/GenBank/DDBJ whole genome shotgun (WGS) entry which is preliminary data.</text>
</comment>
<dbReference type="EMBL" id="BQKY01000003">
    <property type="protein sequence ID" value="GJN88814.1"/>
    <property type="molecule type" value="Genomic_DNA"/>
</dbReference>
<name>A0AAV5GG10_9BASI</name>
<protein>
    <submittedName>
        <fullName evidence="2">Uncharacterized protein</fullName>
    </submittedName>
</protein>
<organism evidence="2 3">
    <name type="scientific">Rhodotorula paludigena</name>
    <dbReference type="NCBI Taxonomy" id="86838"/>
    <lineage>
        <taxon>Eukaryota</taxon>
        <taxon>Fungi</taxon>
        <taxon>Dikarya</taxon>
        <taxon>Basidiomycota</taxon>
        <taxon>Pucciniomycotina</taxon>
        <taxon>Microbotryomycetes</taxon>
        <taxon>Sporidiobolales</taxon>
        <taxon>Sporidiobolaceae</taxon>
        <taxon>Rhodotorula</taxon>
    </lineage>
</organism>
<feature type="region of interest" description="Disordered" evidence="1">
    <location>
        <begin position="50"/>
        <end position="75"/>
    </location>
</feature>
<evidence type="ECO:0000313" key="2">
    <source>
        <dbReference type="EMBL" id="GJN88814.1"/>
    </source>
</evidence>
<keyword evidence="3" id="KW-1185">Reference proteome</keyword>
<dbReference type="Proteomes" id="UP001342314">
    <property type="component" value="Unassembled WGS sequence"/>
</dbReference>
<accession>A0AAV5GG10</accession>
<dbReference type="AlphaFoldDB" id="A0AAV5GG10"/>
<feature type="region of interest" description="Disordered" evidence="1">
    <location>
        <begin position="1"/>
        <end position="26"/>
    </location>
</feature>
<feature type="compositionally biased region" description="Basic and acidic residues" evidence="1">
    <location>
        <begin position="156"/>
        <end position="185"/>
    </location>
</feature>
<reference evidence="2 3" key="1">
    <citation type="submission" date="2021-12" db="EMBL/GenBank/DDBJ databases">
        <title>High titer production of polyol ester of fatty acids by Rhodotorula paludigena BS15 towards product separation-free biomass refinery.</title>
        <authorList>
            <person name="Mano J."/>
            <person name="Ono H."/>
            <person name="Tanaka T."/>
            <person name="Naito K."/>
            <person name="Sushida H."/>
            <person name="Ike M."/>
            <person name="Tokuyasu K."/>
            <person name="Kitaoka M."/>
        </authorList>
    </citation>
    <scope>NUCLEOTIDE SEQUENCE [LARGE SCALE GENOMIC DNA]</scope>
    <source>
        <strain evidence="2 3">BS15</strain>
    </source>
</reference>
<proteinExistence type="predicted"/>
<evidence type="ECO:0000256" key="1">
    <source>
        <dbReference type="SAM" id="MobiDB-lite"/>
    </source>
</evidence>
<evidence type="ECO:0000313" key="3">
    <source>
        <dbReference type="Proteomes" id="UP001342314"/>
    </source>
</evidence>
<gene>
    <name evidence="2" type="ORF">Rhopal_001785-T1</name>
</gene>